<feature type="signal peptide" evidence="1">
    <location>
        <begin position="1"/>
        <end position="23"/>
    </location>
</feature>
<evidence type="ECO:0000256" key="1">
    <source>
        <dbReference type="SAM" id="SignalP"/>
    </source>
</evidence>
<protein>
    <submittedName>
        <fullName evidence="2">Uncharacterized protein</fullName>
    </submittedName>
</protein>
<name>W7TZF7_9STRA</name>
<accession>W7TZF7</accession>
<organism evidence="2 3">
    <name type="scientific">Nannochloropsis gaditana</name>
    <dbReference type="NCBI Taxonomy" id="72520"/>
    <lineage>
        <taxon>Eukaryota</taxon>
        <taxon>Sar</taxon>
        <taxon>Stramenopiles</taxon>
        <taxon>Ochrophyta</taxon>
        <taxon>Eustigmatophyceae</taxon>
        <taxon>Eustigmatales</taxon>
        <taxon>Monodopsidaceae</taxon>
        <taxon>Nannochloropsis</taxon>
    </lineage>
</organism>
<proteinExistence type="predicted"/>
<dbReference type="Proteomes" id="UP000019335">
    <property type="component" value="Chromosome 9"/>
</dbReference>
<gene>
    <name evidence="2" type="ORF">Naga_100629g4</name>
</gene>
<dbReference type="EMBL" id="AZIL01000780">
    <property type="protein sequence ID" value="EWM26026.1"/>
    <property type="molecule type" value="Genomic_DNA"/>
</dbReference>
<evidence type="ECO:0000313" key="2">
    <source>
        <dbReference type="EMBL" id="EWM26026.1"/>
    </source>
</evidence>
<keyword evidence="3" id="KW-1185">Reference proteome</keyword>
<sequence>MRSHQAYFLVALLAFAGSPTAVSQECPRLNLKAQVRPTAKRGILAGKGKGMITVKLNSKDPVDDVEFQLNLPNGLSVERAVMRPSTKPFTPPQIVQNPDGTTAIYWLGIDFTKPKGGKRRFRVKVKADECAPETLTIDAFAYLVNATAASCITSTNSAILSVRYPKHKNAATCAPTPAPSVNPAQPFVLFREGQRCSEAGRLAPFEDRRLSLSSGHGGNGPAQRHSGDRDLQSIDSPEACYAYCSLNAGEETPFFFNWNTATSQCFCCGSVSPTIREVVIEADDQVSRWSCDVIPSLPWVLLTN</sequence>
<evidence type="ECO:0000313" key="3">
    <source>
        <dbReference type="Proteomes" id="UP000019335"/>
    </source>
</evidence>
<reference evidence="2 3" key="1">
    <citation type="journal article" date="2014" name="Mol. Plant">
        <title>Chromosome Scale Genome Assembly and Transcriptome Profiling of Nannochloropsis gaditana in Nitrogen Depletion.</title>
        <authorList>
            <person name="Corteggiani Carpinelli E."/>
            <person name="Telatin A."/>
            <person name="Vitulo N."/>
            <person name="Forcato C."/>
            <person name="D'Angelo M."/>
            <person name="Schiavon R."/>
            <person name="Vezzi A."/>
            <person name="Giacometti G.M."/>
            <person name="Morosinotto T."/>
            <person name="Valle G."/>
        </authorList>
    </citation>
    <scope>NUCLEOTIDE SEQUENCE [LARGE SCALE GENOMIC DNA]</scope>
    <source>
        <strain evidence="2 3">B-31</strain>
    </source>
</reference>
<comment type="caution">
    <text evidence="2">The sequence shown here is derived from an EMBL/GenBank/DDBJ whole genome shotgun (WGS) entry which is preliminary data.</text>
</comment>
<keyword evidence="1" id="KW-0732">Signal</keyword>
<feature type="chain" id="PRO_5004904059" evidence="1">
    <location>
        <begin position="24"/>
        <end position="304"/>
    </location>
</feature>
<dbReference type="AlphaFoldDB" id="W7TZF7"/>